<keyword evidence="10" id="KW-1185">Reference proteome</keyword>
<protein>
    <submittedName>
        <fullName evidence="9">Uncharacterized protein</fullName>
    </submittedName>
</protein>
<proteinExistence type="predicted"/>
<dbReference type="Pfam" id="PF00400">
    <property type="entry name" value="WD40"/>
    <property type="match status" value="2"/>
</dbReference>
<evidence type="ECO:0000256" key="1">
    <source>
        <dbReference type="ARBA" id="ARBA00004430"/>
    </source>
</evidence>
<comment type="caution">
    <text evidence="9">The sequence shown here is derived from an EMBL/GenBank/DDBJ whole genome shotgun (WGS) entry which is preliminary data.</text>
</comment>
<gene>
    <name evidence="9" type="ORF">SPARVUS_LOCUS11753066</name>
</gene>
<dbReference type="InterPro" id="IPR015943">
    <property type="entry name" value="WD40/YVTN_repeat-like_dom_sf"/>
</dbReference>
<sequence length="346" mass="38979">MVKTRENDSPVWFAQDASGGIWKLDLSFSNITQDPEQLFSFHSGKINALDASPSTYLMATTSSDRSVRIYDFAGKLPLVEMKFKQGGTSLIWAPRMVNPKGGLFAMGFQDGVIRILEVYNSSGMRLLAGRSGSQDAAIGLKQAFKPHEASVTCLAYERNGEILATGSLDRTVFFFAVGDTYEPIGFIQVPGPVKELHWSPPSHEENTLLVLCENGFAVEIPVPAAEKNNTVSTYEISNLPLRYFRFSSIRSKIEREEQLAQIQKNREQKLKEHQAWVQKQKERGVELTEEELQEPYDDEEEKLPELYVPKEPSPILCGFYASPGKFWLSMDGYDSGFLYLCEFSQK</sequence>
<evidence type="ECO:0000256" key="8">
    <source>
        <dbReference type="PROSITE-ProRule" id="PRU00221"/>
    </source>
</evidence>
<keyword evidence="5" id="KW-0175">Coiled coil</keyword>
<dbReference type="InterPro" id="IPR001680">
    <property type="entry name" value="WD40_rpt"/>
</dbReference>
<keyword evidence="7" id="KW-0966">Cell projection</keyword>
<dbReference type="PANTHER" id="PTHR14885">
    <property type="entry name" value="CILIA- AND FLAGELLA-ASSOCIATED PROTEIN 43-RELATED"/>
    <property type="match status" value="1"/>
</dbReference>
<keyword evidence="2" id="KW-0963">Cytoplasm</keyword>
<evidence type="ECO:0000256" key="5">
    <source>
        <dbReference type="ARBA" id="ARBA00023054"/>
    </source>
</evidence>
<dbReference type="Gene3D" id="2.130.10.10">
    <property type="entry name" value="YVTN repeat-like/Quinoprotein amine dehydrogenase"/>
    <property type="match status" value="1"/>
</dbReference>
<name>A0ABN9FCF2_9NEOB</name>
<dbReference type="PROSITE" id="PS50294">
    <property type="entry name" value="WD_REPEATS_REGION"/>
    <property type="match status" value="1"/>
</dbReference>
<keyword evidence="6" id="KW-0206">Cytoskeleton</keyword>
<evidence type="ECO:0000313" key="9">
    <source>
        <dbReference type="EMBL" id="CAI9594587.1"/>
    </source>
</evidence>
<evidence type="ECO:0000256" key="4">
    <source>
        <dbReference type="ARBA" id="ARBA00022737"/>
    </source>
</evidence>
<dbReference type="SUPFAM" id="SSF50978">
    <property type="entry name" value="WD40 repeat-like"/>
    <property type="match status" value="1"/>
</dbReference>
<keyword evidence="4" id="KW-0677">Repeat</keyword>
<keyword evidence="3 8" id="KW-0853">WD repeat</keyword>
<evidence type="ECO:0000256" key="2">
    <source>
        <dbReference type="ARBA" id="ARBA00022490"/>
    </source>
</evidence>
<evidence type="ECO:0000313" key="10">
    <source>
        <dbReference type="Proteomes" id="UP001162483"/>
    </source>
</evidence>
<feature type="repeat" description="WD" evidence="8">
    <location>
        <begin position="144"/>
        <end position="175"/>
    </location>
</feature>
<dbReference type="EMBL" id="CATNWA010016687">
    <property type="protein sequence ID" value="CAI9594587.1"/>
    <property type="molecule type" value="Genomic_DNA"/>
</dbReference>
<evidence type="ECO:0000256" key="6">
    <source>
        <dbReference type="ARBA" id="ARBA00023212"/>
    </source>
</evidence>
<organism evidence="9 10">
    <name type="scientific">Staurois parvus</name>
    <dbReference type="NCBI Taxonomy" id="386267"/>
    <lineage>
        <taxon>Eukaryota</taxon>
        <taxon>Metazoa</taxon>
        <taxon>Chordata</taxon>
        <taxon>Craniata</taxon>
        <taxon>Vertebrata</taxon>
        <taxon>Euteleostomi</taxon>
        <taxon>Amphibia</taxon>
        <taxon>Batrachia</taxon>
        <taxon>Anura</taxon>
        <taxon>Neobatrachia</taxon>
        <taxon>Ranoidea</taxon>
        <taxon>Ranidae</taxon>
        <taxon>Staurois</taxon>
    </lineage>
</organism>
<dbReference type="Proteomes" id="UP001162483">
    <property type="component" value="Unassembled WGS sequence"/>
</dbReference>
<dbReference type="PROSITE" id="PS50082">
    <property type="entry name" value="WD_REPEATS_2"/>
    <property type="match status" value="2"/>
</dbReference>
<accession>A0ABN9FCF2</accession>
<evidence type="ECO:0000256" key="7">
    <source>
        <dbReference type="ARBA" id="ARBA00023273"/>
    </source>
</evidence>
<dbReference type="InterPro" id="IPR036322">
    <property type="entry name" value="WD40_repeat_dom_sf"/>
</dbReference>
<dbReference type="SMART" id="SM00320">
    <property type="entry name" value="WD40"/>
    <property type="match status" value="2"/>
</dbReference>
<dbReference type="PANTHER" id="PTHR14885:SF3">
    <property type="entry name" value="CILIA- AND FLAGELLA-ASSOCIATED PROTEIN 44"/>
    <property type="match status" value="1"/>
</dbReference>
<feature type="repeat" description="WD" evidence="8">
    <location>
        <begin position="39"/>
        <end position="71"/>
    </location>
</feature>
<reference evidence="9" key="1">
    <citation type="submission" date="2023-05" db="EMBL/GenBank/DDBJ databases">
        <authorList>
            <person name="Stuckert A."/>
        </authorList>
    </citation>
    <scope>NUCLEOTIDE SEQUENCE</scope>
</reference>
<evidence type="ECO:0000256" key="3">
    <source>
        <dbReference type="ARBA" id="ARBA00022574"/>
    </source>
</evidence>
<comment type="subcellular location">
    <subcellularLocation>
        <location evidence="1">Cytoplasm</location>
        <location evidence="1">Cytoskeleton</location>
        <location evidence="1">Cilium axoneme</location>
    </subcellularLocation>
</comment>